<sequence>MDPLPLNHIRLLHIEADIEFPIRCRLVTTSLDASPPYEALSYAWGSTEQNSTITCDGVPFFITQNLHDAVQYLRNPEHERIMWIDAVCINQRHDQERTEQVSIMKDIYAKASRVIIWLGRETLEDKLAFSMLDRFRELFSKHGLIDVGPYPDQSLGFPPITAPEWPALVRLFQREWFRRIWVVQEATMAQESIVVCGSYSVIWKDISWVALSLRHQGHLGPYPVHFHIPKVPGISCISFVYYLNQAHKIQDKGWRLVDLLRLTRGYMSTDPRDKVFALMGIVTNSDGIDIEADYRLSAVEVYLSVAIHNLEKLKDLDLLGNGGSSSTQQNLNLPSWVPDWSHGNDRRVVIAPVARRRGMSVSGDTQPALSISADKKVLTVRGAIIDTISRLDATILIGDEDAKLDHATTAGAARIALRGKVSFESYLAFAEAANKFPEGHDREESLWRTLCCDMTTQIPARRAPAEYATGWKALRNIHKATKADGSFDWTGIDISEIGQNYHNYVALGSAIGVNSAGRNLCITAGGCLGYVSSRSQIGDKICILFGSAVPFVLREDKNGLFMLVGECYVHGIMDGEAMKERDMESLSRDFQLI</sequence>
<organism evidence="2 3">
    <name type="scientific">Oidiodendron maius (strain Zn)</name>
    <dbReference type="NCBI Taxonomy" id="913774"/>
    <lineage>
        <taxon>Eukaryota</taxon>
        <taxon>Fungi</taxon>
        <taxon>Dikarya</taxon>
        <taxon>Ascomycota</taxon>
        <taxon>Pezizomycotina</taxon>
        <taxon>Leotiomycetes</taxon>
        <taxon>Leotiomycetes incertae sedis</taxon>
        <taxon>Myxotrichaceae</taxon>
        <taxon>Oidiodendron</taxon>
    </lineage>
</organism>
<dbReference type="Pfam" id="PF26639">
    <property type="entry name" value="Het-6_barrel"/>
    <property type="match status" value="1"/>
</dbReference>
<dbReference type="PANTHER" id="PTHR24148:SF82">
    <property type="entry name" value="HETEROKARYON INCOMPATIBILITY DOMAIN-CONTAINING PROTEIN"/>
    <property type="match status" value="1"/>
</dbReference>
<gene>
    <name evidence="2" type="ORF">OIDMADRAFT_181883</name>
</gene>
<evidence type="ECO:0000313" key="3">
    <source>
        <dbReference type="Proteomes" id="UP000054321"/>
    </source>
</evidence>
<evidence type="ECO:0000259" key="1">
    <source>
        <dbReference type="Pfam" id="PF06985"/>
    </source>
</evidence>
<dbReference type="InterPro" id="IPR052895">
    <property type="entry name" value="HetReg/Transcr_Mod"/>
</dbReference>
<dbReference type="OrthoDB" id="3557394at2759"/>
<reference evidence="2 3" key="1">
    <citation type="submission" date="2014-04" db="EMBL/GenBank/DDBJ databases">
        <authorList>
            <consortium name="DOE Joint Genome Institute"/>
            <person name="Kuo A."/>
            <person name="Martino E."/>
            <person name="Perotto S."/>
            <person name="Kohler A."/>
            <person name="Nagy L.G."/>
            <person name="Floudas D."/>
            <person name="Copeland A."/>
            <person name="Barry K.W."/>
            <person name="Cichocki N."/>
            <person name="Veneault-Fourrey C."/>
            <person name="LaButti K."/>
            <person name="Lindquist E.A."/>
            <person name="Lipzen A."/>
            <person name="Lundell T."/>
            <person name="Morin E."/>
            <person name="Murat C."/>
            <person name="Sun H."/>
            <person name="Tunlid A."/>
            <person name="Henrissat B."/>
            <person name="Grigoriev I.V."/>
            <person name="Hibbett D.S."/>
            <person name="Martin F."/>
            <person name="Nordberg H.P."/>
            <person name="Cantor M.N."/>
            <person name="Hua S.X."/>
        </authorList>
    </citation>
    <scope>NUCLEOTIDE SEQUENCE [LARGE SCALE GENOMIC DNA]</scope>
    <source>
        <strain evidence="2 3">Zn</strain>
    </source>
</reference>
<proteinExistence type="predicted"/>
<evidence type="ECO:0000313" key="2">
    <source>
        <dbReference type="EMBL" id="KIM98572.1"/>
    </source>
</evidence>
<keyword evidence="3" id="KW-1185">Reference proteome</keyword>
<dbReference type="AlphaFoldDB" id="A0A0C3D9G6"/>
<dbReference type="Pfam" id="PF06985">
    <property type="entry name" value="HET"/>
    <property type="match status" value="1"/>
</dbReference>
<dbReference type="InterPro" id="IPR010730">
    <property type="entry name" value="HET"/>
</dbReference>
<dbReference type="InParanoid" id="A0A0C3D9G6"/>
<dbReference type="EMBL" id="KN832880">
    <property type="protein sequence ID" value="KIM98572.1"/>
    <property type="molecule type" value="Genomic_DNA"/>
</dbReference>
<dbReference type="HOGENOM" id="CLU_004184_7_2_1"/>
<dbReference type="STRING" id="913774.A0A0C3D9G6"/>
<dbReference type="PANTHER" id="PTHR24148">
    <property type="entry name" value="ANKYRIN REPEAT DOMAIN-CONTAINING PROTEIN 39 HOMOLOG-RELATED"/>
    <property type="match status" value="1"/>
</dbReference>
<protein>
    <recommendedName>
        <fullName evidence="1">Heterokaryon incompatibility domain-containing protein</fullName>
    </recommendedName>
</protein>
<accession>A0A0C3D9G6</accession>
<name>A0A0C3D9G6_OIDMZ</name>
<reference evidence="3" key="2">
    <citation type="submission" date="2015-01" db="EMBL/GenBank/DDBJ databases">
        <title>Evolutionary Origins and Diversification of the Mycorrhizal Mutualists.</title>
        <authorList>
            <consortium name="DOE Joint Genome Institute"/>
            <consortium name="Mycorrhizal Genomics Consortium"/>
            <person name="Kohler A."/>
            <person name="Kuo A."/>
            <person name="Nagy L.G."/>
            <person name="Floudas D."/>
            <person name="Copeland A."/>
            <person name="Barry K.W."/>
            <person name="Cichocki N."/>
            <person name="Veneault-Fourrey C."/>
            <person name="LaButti K."/>
            <person name="Lindquist E.A."/>
            <person name="Lipzen A."/>
            <person name="Lundell T."/>
            <person name="Morin E."/>
            <person name="Murat C."/>
            <person name="Riley R."/>
            <person name="Ohm R."/>
            <person name="Sun H."/>
            <person name="Tunlid A."/>
            <person name="Henrissat B."/>
            <person name="Grigoriev I.V."/>
            <person name="Hibbett D.S."/>
            <person name="Martin F."/>
        </authorList>
    </citation>
    <scope>NUCLEOTIDE SEQUENCE [LARGE SCALE GENOMIC DNA]</scope>
    <source>
        <strain evidence="3">Zn</strain>
    </source>
</reference>
<dbReference type="Proteomes" id="UP000054321">
    <property type="component" value="Unassembled WGS sequence"/>
</dbReference>
<feature type="domain" description="Heterokaryon incompatibility" evidence="1">
    <location>
        <begin position="37"/>
        <end position="185"/>
    </location>
</feature>